<accession>A0A9P6AW00</accession>
<feature type="domain" description="RING-type" evidence="2">
    <location>
        <begin position="357"/>
        <end position="444"/>
    </location>
</feature>
<evidence type="ECO:0000313" key="4">
    <source>
        <dbReference type="Proteomes" id="UP000886523"/>
    </source>
</evidence>
<dbReference type="AlphaFoldDB" id="A0A9P6AW00"/>
<dbReference type="OrthoDB" id="1711136at2759"/>
<dbReference type="SUPFAM" id="SSF57850">
    <property type="entry name" value="RING/U-box"/>
    <property type="match status" value="1"/>
</dbReference>
<dbReference type="GO" id="GO:0005737">
    <property type="term" value="C:cytoplasm"/>
    <property type="evidence" value="ECO:0007669"/>
    <property type="project" value="TreeGrafter"/>
</dbReference>
<dbReference type="PANTHER" id="PTHR22996">
    <property type="entry name" value="MAHOGUNIN"/>
    <property type="match status" value="1"/>
</dbReference>
<keyword evidence="4" id="KW-1185">Reference proteome</keyword>
<protein>
    <recommendedName>
        <fullName evidence="2">RING-type domain-containing protein</fullName>
    </recommendedName>
</protein>
<dbReference type="SMART" id="SM00184">
    <property type="entry name" value="RING"/>
    <property type="match status" value="1"/>
</dbReference>
<proteinExistence type="predicted"/>
<dbReference type="GO" id="GO:0008270">
    <property type="term" value="F:zinc ion binding"/>
    <property type="evidence" value="ECO:0007669"/>
    <property type="project" value="UniProtKB-KW"/>
</dbReference>
<dbReference type="EMBL" id="MU128980">
    <property type="protein sequence ID" value="KAF9512952.1"/>
    <property type="molecule type" value="Genomic_DNA"/>
</dbReference>
<feature type="region of interest" description="Disordered" evidence="1">
    <location>
        <begin position="309"/>
        <end position="348"/>
    </location>
</feature>
<name>A0A9P6AW00_9AGAM</name>
<dbReference type="Pfam" id="PF13920">
    <property type="entry name" value="zf-C3HC4_3"/>
    <property type="match status" value="1"/>
</dbReference>
<evidence type="ECO:0000313" key="3">
    <source>
        <dbReference type="EMBL" id="KAF9512952.1"/>
    </source>
</evidence>
<dbReference type="Gene3D" id="3.30.40.10">
    <property type="entry name" value="Zinc/RING finger domain, C3HC4 (zinc finger)"/>
    <property type="match status" value="1"/>
</dbReference>
<evidence type="ECO:0000256" key="1">
    <source>
        <dbReference type="SAM" id="MobiDB-lite"/>
    </source>
</evidence>
<reference evidence="3" key="1">
    <citation type="journal article" date="2020" name="Nat. Commun.">
        <title>Large-scale genome sequencing of mycorrhizal fungi provides insights into the early evolution of symbiotic traits.</title>
        <authorList>
            <person name="Miyauchi S."/>
            <person name="Kiss E."/>
            <person name="Kuo A."/>
            <person name="Drula E."/>
            <person name="Kohler A."/>
            <person name="Sanchez-Garcia M."/>
            <person name="Morin E."/>
            <person name="Andreopoulos B."/>
            <person name="Barry K.W."/>
            <person name="Bonito G."/>
            <person name="Buee M."/>
            <person name="Carver A."/>
            <person name="Chen C."/>
            <person name="Cichocki N."/>
            <person name="Clum A."/>
            <person name="Culley D."/>
            <person name="Crous P.W."/>
            <person name="Fauchery L."/>
            <person name="Girlanda M."/>
            <person name="Hayes R.D."/>
            <person name="Keri Z."/>
            <person name="LaButti K."/>
            <person name="Lipzen A."/>
            <person name="Lombard V."/>
            <person name="Magnuson J."/>
            <person name="Maillard F."/>
            <person name="Murat C."/>
            <person name="Nolan M."/>
            <person name="Ohm R.A."/>
            <person name="Pangilinan J."/>
            <person name="Pereira M.F."/>
            <person name="Perotto S."/>
            <person name="Peter M."/>
            <person name="Pfister S."/>
            <person name="Riley R."/>
            <person name="Sitrit Y."/>
            <person name="Stielow J.B."/>
            <person name="Szollosi G."/>
            <person name="Zifcakova L."/>
            <person name="Stursova M."/>
            <person name="Spatafora J.W."/>
            <person name="Tedersoo L."/>
            <person name="Vaario L.M."/>
            <person name="Yamada A."/>
            <person name="Yan M."/>
            <person name="Wang P."/>
            <person name="Xu J."/>
            <person name="Bruns T."/>
            <person name="Baldrian P."/>
            <person name="Vilgalys R."/>
            <person name="Dunand C."/>
            <person name="Henrissat B."/>
            <person name="Grigoriev I.V."/>
            <person name="Hibbett D."/>
            <person name="Nagy L.G."/>
            <person name="Martin F.M."/>
        </authorList>
    </citation>
    <scope>NUCLEOTIDE SEQUENCE</scope>
    <source>
        <strain evidence="3">UP504</strain>
    </source>
</reference>
<dbReference type="GO" id="GO:0061630">
    <property type="term" value="F:ubiquitin protein ligase activity"/>
    <property type="evidence" value="ECO:0007669"/>
    <property type="project" value="UniProtKB-EC"/>
</dbReference>
<dbReference type="Proteomes" id="UP000886523">
    <property type="component" value="Unassembled WGS sequence"/>
</dbReference>
<feature type="compositionally biased region" description="Low complexity" evidence="1">
    <location>
        <begin position="465"/>
        <end position="478"/>
    </location>
</feature>
<dbReference type="PANTHER" id="PTHR22996:SF0">
    <property type="entry name" value="RE60872P-RELATED"/>
    <property type="match status" value="1"/>
</dbReference>
<organism evidence="3 4">
    <name type="scientific">Hydnum rufescens UP504</name>
    <dbReference type="NCBI Taxonomy" id="1448309"/>
    <lineage>
        <taxon>Eukaryota</taxon>
        <taxon>Fungi</taxon>
        <taxon>Dikarya</taxon>
        <taxon>Basidiomycota</taxon>
        <taxon>Agaricomycotina</taxon>
        <taxon>Agaricomycetes</taxon>
        <taxon>Cantharellales</taxon>
        <taxon>Hydnaceae</taxon>
        <taxon>Hydnum</taxon>
    </lineage>
</organism>
<dbReference type="GO" id="GO:0016567">
    <property type="term" value="P:protein ubiquitination"/>
    <property type="evidence" value="ECO:0007669"/>
    <property type="project" value="TreeGrafter"/>
</dbReference>
<gene>
    <name evidence="3" type="ORF">BS47DRAFT_1382746</name>
</gene>
<comment type="caution">
    <text evidence="3">The sequence shown here is derived from an EMBL/GenBank/DDBJ whole genome shotgun (WGS) entry which is preliminary data.</text>
</comment>
<dbReference type="InterPro" id="IPR013083">
    <property type="entry name" value="Znf_RING/FYVE/PHD"/>
</dbReference>
<feature type="region of interest" description="Disordered" evidence="1">
    <location>
        <begin position="457"/>
        <end position="522"/>
    </location>
</feature>
<evidence type="ECO:0000259" key="2">
    <source>
        <dbReference type="SMART" id="SM00184"/>
    </source>
</evidence>
<dbReference type="InterPro" id="IPR001841">
    <property type="entry name" value="Znf_RING"/>
</dbReference>
<feature type="region of interest" description="Disordered" evidence="1">
    <location>
        <begin position="393"/>
        <end position="436"/>
    </location>
</feature>
<sequence length="522" mass="55554">MALRELATYAPRDYLAPVPDHVLLNLANVKASDEAPKPHPTLFGPSVSTTTVLSDTPKSSATIPPTVVRSWVTKSKDAVGGTTTLQALVNLKSSSLRLSPLSVESNHDDGSPHGLEFQYDCDSAKCKITVSVLSPMTTSSAAATEFTTVYESNFDGGFGRRLTLEDSVTLALSQYTSSPKPAADNSAQEPAALPAPTHKHRLAAFAFKRRNQRSDVAGPALRVVDADAITTNSDNEKKDEIAIRLAIRLEALNAHDGPLNTPNVQTTTLHIMRSGQADQDEDSRHWLVQVARRDAQIGPHKFRLQDIYGLSSSSSSPPVNSPPTIEDNADSTPTYPPQTPAPRAADAHDTEGMRSECVLCLSLPREVVLLPCRHLVACRDCAVNMVEYGAGGHLHTSEPTGGTGGTEAGATETGPREGGATGRDGAPRQSRRRRRAKGWFCPVCRQPYTSLLRISTTTSEPEAPPAAAVTPPAQAAGANQRPQGRLTSKPGFLRGLSRNPSQTAPTTGMDHPLQTPPSAASV</sequence>
<feature type="region of interest" description="Disordered" evidence="1">
    <location>
        <begin position="176"/>
        <end position="195"/>
    </location>
</feature>
<dbReference type="InterPro" id="IPR045194">
    <property type="entry name" value="MGRN1/RNF157-like"/>
</dbReference>